<keyword evidence="2" id="KW-1185">Reference proteome</keyword>
<evidence type="ECO:0000313" key="2">
    <source>
        <dbReference type="Proteomes" id="UP001608902"/>
    </source>
</evidence>
<organism evidence="1 2">
    <name type="scientific">Gnathostoma spinigerum</name>
    <dbReference type="NCBI Taxonomy" id="75299"/>
    <lineage>
        <taxon>Eukaryota</taxon>
        <taxon>Metazoa</taxon>
        <taxon>Ecdysozoa</taxon>
        <taxon>Nematoda</taxon>
        <taxon>Chromadorea</taxon>
        <taxon>Rhabditida</taxon>
        <taxon>Spirurina</taxon>
        <taxon>Gnathostomatomorpha</taxon>
        <taxon>Gnathostomatoidea</taxon>
        <taxon>Gnathostomatidae</taxon>
        <taxon>Gnathostoma</taxon>
    </lineage>
</organism>
<accession>A0ABD6EUS9</accession>
<protein>
    <submittedName>
        <fullName evidence="1">Uncharacterized protein</fullName>
    </submittedName>
</protein>
<sequence length="124" mass="14117">MNSFCLCNFASGCLHLKRIHVDSDYDGSISSDYGSKQNVNERFLAVRPCGGMTFNADRHWRTSNRADADRQHWQVPGGHPDYHRSQPNHRERIIPIEMNDDYSIIDDSCSASTRTSPSRANGWC</sequence>
<comment type="caution">
    <text evidence="1">The sequence shown here is derived from an EMBL/GenBank/DDBJ whole genome shotgun (WGS) entry which is preliminary data.</text>
</comment>
<evidence type="ECO:0000313" key="1">
    <source>
        <dbReference type="EMBL" id="MFH4981939.1"/>
    </source>
</evidence>
<proteinExistence type="predicted"/>
<dbReference type="EMBL" id="JBGFUD010008184">
    <property type="protein sequence ID" value="MFH4981939.1"/>
    <property type="molecule type" value="Genomic_DNA"/>
</dbReference>
<gene>
    <name evidence="1" type="ORF">AB6A40_008648</name>
</gene>
<name>A0ABD6EUS9_9BILA</name>
<dbReference type="Proteomes" id="UP001608902">
    <property type="component" value="Unassembled WGS sequence"/>
</dbReference>
<reference evidence="1 2" key="1">
    <citation type="submission" date="2024-08" db="EMBL/GenBank/DDBJ databases">
        <title>Gnathostoma spinigerum genome.</title>
        <authorList>
            <person name="Gonzalez-Bertolin B."/>
            <person name="Monzon S."/>
            <person name="Zaballos A."/>
            <person name="Jimenez P."/>
            <person name="Dekumyoy P."/>
            <person name="Varona S."/>
            <person name="Cuesta I."/>
            <person name="Sumanam S."/>
            <person name="Adisakwattana P."/>
            <person name="Gasser R.B."/>
            <person name="Hernandez-Gonzalez A."/>
            <person name="Young N.D."/>
            <person name="Perteguer M.J."/>
        </authorList>
    </citation>
    <scope>NUCLEOTIDE SEQUENCE [LARGE SCALE GENOMIC DNA]</scope>
    <source>
        <strain evidence="1">AL3</strain>
        <tissue evidence="1">Liver</tissue>
    </source>
</reference>
<dbReference type="AlphaFoldDB" id="A0ABD6EUS9"/>